<dbReference type="GO" id="GO:0005739">
    <property type="term" value="C:mitochondrion"/>
    <property type="evidence" value="ECO:0007669"/>
    <property type="project" value="TreeGrafter"/>
</dbReference>
<reference evidence="3" key="1">
    <citation type="submission" date="2018-07" db="EMBL/GenBank/DDBJ databases">
        <authorList>
            <person name="Quirk P.G."/>
            <person name="Krulwich T.A."/>
        </authorList>
    </citation>
    <scope>NUCLEOTIDE SEQUENCE</scope>
    <source>
        <strain evidence="3">96224</strain>
    </source>
</reference>
<dbReference type="OrthoDB" id="10064411at2759"/>
<accession>A0A381L6I5</accession>
<feature type="compositionally biased region" description="Polar residues" evidence="1">
    <location>
        <begin position="160"/>
        <end position="170"/>
    </location>
</feature>
<name>A0A381L6I5_BLUGR</name>
<proteinExistence type="predicted"/>
<dbReference type="EMBL" id="UIGY01000052">
    <property type="protein sequence ID" value="SUZ09524.1"/>
    <property type="molecule type" value="Genomic_DNA"/>
</dbReference>
<evidence type="ECO:0000313" key="3">
    <source>
        <dbReference type="EMBL" id="SUZ09524.1"/>
    </source>
</evidence>
<organism evidence="3">
    <name type="scientific">Blumeria graminis f. sp. tritici 96224</name>
    <dbReference type="NCBI Taxonomy" id="1268274"/>
    <lineage>
        <taxon>Eukaryota</taxon>
        <taxon>Fungi</taxon>
        <taxon>Dikarya</taxon>
        <taxon>Ascomycota</taxon>
        <taxon>Pezizomycotina</taxon>
        <taxon>Leotiomycetes</taxon>
        <taxon>Erysiphales</taxon>
        <taxon>Erysiphaceae</taxon>
        <taxon>Blumeria</taxon>
    </lineage>
</organism>
<feature type="compositionally biased region" description="Basic and acidic residues" evidence="1">
    <location>
        <begin position="184"/>
        <end position="203"/>
    </location>
</feature>
<feature type="region of interest" description="Disordered" evidence="1">
    <location>
        <begin position="157"/>
        <end position="203"/>
    </location>
</feature>
<evidence type="ECO:0000256" key="1">
    <source>
        <dbReference type="SAM" id="MobiDB-lite"/>
    </source>
</evidence>
<gene>
    <name evidence="3" type="ORF">BGT96224V2_LOCUS2740</name>
</gene>
<dbReference type="InterPro" id="IPR039251">
    <property type="entry name" value="OXLD1"/>
</dbReference>
<protein>
    <submittedName>
        <fullName evidence="3">Bgt-4426</fullName>
    </submittedName>
</protein>
<dbReference type="AlphaFoldDB" id="A0A381L6I5"/>
<dbReference type="Pfam" id="PF09791">
    <property type="entry name" value="Oxidored-like"/>
    <property type="match status" value="1"/>
</dbReference>
<sequence>MGRYLLLVGNRCKLMAARIRYTFMPPIKVIVPSYEIYPTSGRYASIFAYSQYKTSMTINRSNLVGLISSTSIKDFGKEKIQAFSVLSKSQTSVIKSSPTTLLKPTEPDNCCMGGCVNCVWDRYHEEVKEWTNSKNKTNVIIEHPLPSTGETSIIEENEKQGNIVSSNHQSGVHAKSSVEVDLASEDKANSMPDDLKESAEVTP</sequence>
<evidence type="ECO:0000259" key="2">
    <source>
        <dbReference type="Pfam" id="PF09791"/>
    </source>
</evidence>
<dbReference type="PANTHER" id="PTHR21193">
    <property type="entry name" value="OXIDOREDUCTASE-LIKE DOMAIN-CONTAINING PROTEIN 1"/>
    <property type="match status" value="1"/>
</dbReference>
<dbReference type="InterPro" id="IPR019180">
    <property type="entry name" value="Oxidoreductase-like_N"/>
</dbReference>
<feature type="domain" description="Oxidoreductase-like" evidence="2">
    <location>
        <begin position="103"/>
        <end position="136"/>
    </location>
</feature>
<dbReference type="PANTHER" id="PTHR21193:SF3">
    <property type="entry name" value="OXIDOREDUCTASE-LIKE DOMAIN-CONTAINING PROTEIN 1"/>
    <property type="match status" value="1"/>
</dbReference>